<evidence type="ECO:0000256" key="9">
    <source>
        <dbReference type="ARBA" id="ARBA00022777"/>
    </source>
</evidence>
<keyword evidence="10 14" id="KW-0067">ATP-binding</keyword>
<evidence type="ECO:0000256" key="16">
    <source>
        <dbReference type="SAM" id="MobiDB-lite"/>
    </source>
</evidence>
<feature type="region of interest" description="Disordered" evidence="16">
    <location>
        <begin position="692"/>
        <end position="752"/>
    </location>
</feature>
<dbReference type="InterPro" id="IPR001452">
    <property type="entry name" value="SH3_domain"/>
</dbReference>
<evidence type="ECO:0000256" key="1">
    <source>
        <dbReference type="ARBA" id="ARBA00001946"/>
    </source>
</evidence>
<evidence type="ECO:0000256" key="5">
    <source>
        <dbReference type="ARBA" id="ARBA00022527"/>
    </source>
</evidence>
<evidence type="ECO:0000256" key="13">
    <source>
        <dbReference type="PROSITE-ProRule" id="PRU00192"/>
    </source>
</evidence>
<protein>
    <recommendedName>
        <fullName evidence="3">mitogen-activated protein kinase kinase kinase</fullName>
        <ecNumber evidence="3">2.7.11.25</ecNumber>
    </recommendedName>
</protein>
<keyword evidence="6" id="KW-0808">Transferase</keyword>
<evidence type="ECO:0000259" key="18">
    <source>
        <dbReference type="PROSITE" id="PS50011"/>
    </source>
</evidence>
<feature type="coiled-coil region" evidence="15">
    <location>
        <begin position="420"/>
        <end position="449"/>
    </location>
</feature>
<dbReference type="CDD" id="cd11876">
    <property type="entry name" value="SH3_MLK"/>
    <property type="match status" value="1"/>
</dbReference>
<dbReference type="CDD" id="cd14061">
    <property type="entry name" value="STKc_MLK"/>
    <property type="match status" value="1"/>
</dbReference>
<dbReference type="Proteomes" id="UP001461498">
    <property type="component" value="Unassembled WGS sequence"/>
</dbReference>
<dbReference type="FunFam" id="1.10.510.10:FF:000076">
    <property type="entry name" value="Mitogen-activated protein kinase kinase kinase"/>
    <property type="match status" value="1"/>
</dbReference>
<dbReference type="Pfam" id="PF14604">
    <property type="entry name" value="SH3_9"/>
    <property type="match status" value="1"/>
</dbReference>
<dbReference type="PANTHER" id="PTHR44329">
    <property type="entry name" value="SERINE/THREONINE-PROTEIN KINASE TNNI3K-RELATED"/>
    <property type="match status" value="1"/>
</dbReference>
<dbReference type="Pfam" id="PF07714">
    <property type="entry name" value="PK_Tyr_Ser-Thr"/>
    <property type="match status" value="1"/>
</dbReference>
<dbReference type="PRINTS" id="PR00452">
    <property type="entry name" value="SH3DOMAIN"/>
</dbReference>
<evidence type="ECO:0000256" key="2">
    <source>
        <dbReference type="ARBA" id="ARBA00006529"/>
    </source>
</evidence>
<dbReference type="GO" id="GO:0005524">
    <property type="term" value="F:ATP binding"/>
    <property type="evidence" value="ECO:0007669"/>
    <property type="project" value="UniProtKB-UniRule"/>
</dbReference>
<evidence type="ECO:0000256" key="15">
    <source>
        <dbReference type="SAM" id="Coils"/>
    </source>
</evidence>
<dbReference type="FunFam" id="3.30.200.20:FF:000085">
    <property type="entry name" value="Mitogen-activated protein kinase kinase kinase"/>
    <property type="match status" value="1"/>
</dbReference>
<comment type="catalytic activity">
    <reaction evidence="12">
        <text>L-seryl-[protein] + ATP = O-phospho-L-seryl-[protein] + ADP + H(+)</text>
        <dbReference type="Rhea" id="RHEA:17989"/>
        <dbReference type="Rhea" id="RHEA-COMP:9863"/>
        <dbReference type="Rhea" id="RHEA-COMP:11604"/>
        <dbReference type="ChEBI" id="CHEBI:15378"/>
        <dbReference type="ChEBI" id="CHEBI:29999"/>
        <dbReference type="ChEBI" id="CHEBI:30616"/>
        <dbReference type="ChEBI" id="CHEBI:83421"/>
        <dbReference type="ChEBI" id="CHEBI:456216"/>
        <dbReference type="EC" id="2.7.11.25"/>
    </reaction>
</comment>
<feature type="binding site" evidence="14">
    <location>
        <position position="161"/>
    </location>
    <ligand>
        <name>ATP</name>
        <dbReference type="ChEBI" id="CHEBI:30616"/>
    </ligand>
</feature>
<dbReference type="PRINTS" id="PR00109">
    <property type="entry name" value="TYRKINASE"/>
</dbReference>
<keyword evidence="9" id="KW-0418">Kinase</keyword>
<evidence type="ECO:0000256" key="14">
    <source>
        <dbReference type="PROSITE-ProRule" id="PRU10141"/>
    </source>
</evidence>
<dbReference type="SMART" id="SM00220">
    <property type="entry name" value="S_TKc"/>
    <property type="match status" value="1"/>
</dbReference>
<dbReference type="SUPFAM" id="SSF50044">
    <property type="entry name" value="SH3-domain"/>
    <property type="match status" value="1"/>
</dbReference>
<dbReference type="Gene3D" id="2.30.30.40">
    <property type="entry name" value="SH3 Domains"/>
    <property type="match status" value="1"/>
</dbReference>
<dbReference type="PANTHER" id="PTHR44329:SF293">
    <property type="entry name" value="MITOGEN-ACTIVATED PROTEIN KINASE KINASE KINASE"/>
    <property type="match status" value="1"/>
</dbReference>
<evidence type="ECO:0000259" key="17">
    <source>
        <dbReference type="PROSITE" id="PS50002"/>
    </source>
</evidence>
<comment type="catalytic activity">
    <reaction evidence="11">
        <text>L-threonyl-[protein] + ATP = O-phospho-L-threonyl-[protein] + ADP + H(+)</text>
        <dbReference type="Rhea" id="RHEA:46608"/>
        <dbReference type="Rhea" id="RHEA-COMP:11060"/>
        <dbReference type="Rhea" id="RHEA-COMP:11605"/>
        <dbReference type="ChEBI" id="CHEBI:15378"/>
        <dbReference type="ChEBI" id="CHEBI:30013"/>
        <dbReference type="ChEBI" id="CHEBI:30616"/>
        <dbReference type="ChEBI" id="CHEBI:61977"/>
        <dbReference type="ChEBI" id="CHEBI:456216"/>
        <dbReference type="EC" id="2.7.11.25"/>
    </reaction>
</comment>
<dbReference type="InterPro" id="IPR008271">
    <property type="entry name" value="Ser/Thr_kinase_AS"/>
</dbReference>
<gene>
    <name evidence="19" type="ORF">O3M35_000461</name>
</gene>
<dbReference type="PROSITE" id="PS50011">
    <property type="entry name" value="PROTEIN_KINASE_DOM"/>
    <property type="match status" value="1"/>
</dbReference>
<comment type="cofactor">
    <cofactor evidence="1">
        <name>Mg(2+)</name>
        <dbReference type="ChEBI" id="CHEBI:18420"/>
    </cofactor>
</comment>
<dbReference type="InterPro" id="IPR000719">
    <property type="entry name" value="Prot_kinase_dom"/>
</dbReference>
<reference evidence="19 20" key="1">
    <citation type="submission" date="2022-12" db="EMBL/GenBank/DDBJ databases">
        <title>Chromosome-level genome assembly of true bugs.</title>
        <authorList>
            <person name="Ma L."/>
            <person name="Li H."/>
        </authorList>
    </citation>
    <scope>NUCLEOTIDE SEQUENCE [LARGE SCALE GENOMIC DNA]</scope>
    <source>
        <strain evidence="19">Lab_2022b</strain>
    </source>
</reference>
<dbReference type="GO" id="GO:0006950">
    <property type="term" value="P:response to stress"/>
    <property type="evidence" value="ECO:0007669"/>
    <property type="project" value="UniProtKB-ARBA"/>
</dbReference>
<dbReference type="Gene3D" id="1.10.510.10">
    <property type="entry name" value="Transferase(Phosphotransferase) domain 1"/>
    <property type="match status" value="1"/>
</dbReference>
<keyword evidence="8 14" id="KW-0547">Nucleotide-binding</keyword>
<evidence type="ECO:0000313" key="20">
    <source>
        <dbReference type="Proteomes" id="UP001461498"/>
    </source>
</evidence>
<dbReference type="AlphaFoldDB" id="A0AAW1DLP1"/>
<organism evidence="19 20">
    <name type="scientific">Rhynocoris fuscipes</name>
    <dbReference type="NCBI Taxonomy" id="488301"/>
    <lineage>
        <taxon>Eukaryota</taxon>
        <taxon>Metazoa</taxon>
        <taxon>Ecdysozoa</taxon>
        <taxon>Arthropoda</taxon>
        <taxon>Hexapoda</taxon>
        <taxon>Insecta</taxon>
        <taxon>Pterygota</taxon>
        <taxon>Neoptera</taxon>
        <taxon>Paraneoptera</taxon>
        <taxon>Hemiptera</taxon>
        <taxon>Heteroptera</taxon>
        <taxon>Panheteroptera</taxon>
        <taxon>Cimicomorpha</taxon>
        <taxon>Reduviidae</taxon>
        <taxon>Harpactorinae</taxon>
        <taxon>Harpactorini</taxon>
        <taxon>Rhynocoris</taxon>
    </lineage>
</organism>
<comment type="similarity">
    <text evidence="2">Belongs to the protein kinase superfamily. STE Ser/Thr protein kinase family. MAP kinase kinase kinase subfamily.</text>
</comment>
<dbReference type="GO" id="GO:0004706">
    <property type="term" value="F:JUN kinase kinase kinase activity"/>
    <property type="evidence" value="ECO:0007669"/>
    <property type="project" value="TreeGrafter"/>
</dbReference>
<evidence type="ECO:0000256" key="12">
    <source>
        <dbReference type="ARBA" id="ARBA00048329"/>
    </source>
</evidence>
<keyword evidence="4 13" id="KW-0728">SH3 domain</keyword>
<dbReference type="SUPFAM" id="SSF56112">
    <property type="entry name" value="Protein kinase-like (PK-like)"/>
    <property type="match status" value="1"/>
</dbReference>
<feature type="domain" description="SH3" evidence="17">
    <location>
        <begin position="52"/>
        <end position="116"/>
    </location>
</feature>
<comment type="caution">
    <text evidence="19">The sequence shown here is derived from an EMBL/GenBank/DDBJ whole genome shotgun (WGS) entry which is preliminary data.</text>
</comment>
<dbReference type="InterPro" id="IPR051681">
    <property type="entry name" value="Ser/Thr_Kinases-Pseudokinases"/>
</dbReference>
<evidence type="ECO:0000256" key="3">
    <source>
        <dbReference type="ARBA" id="ARBA00012406"/>
    </source>
</evidence>
<dbReference type="InterPro" id="IPR036028">
    <property type="entry name" value="SH3-like_dom_sf"/>
</dbReference>
<evidence type="ECO:0000256" key="6">
    <source>
        <dbReference type="ARBA" id="ARBA00022679"/>
    </source>
</evidence>
<sequence>MPPSLTSMDTSRPGYNEDIYGRSTQNLLNSFAQPSYSYRSSSNYRSHDYHETALSLCTATYDYQSNGEDELTLHRGEIVEVLSKDSKISGDEGWWTGKIGSRVGIFPANFVAEESELSSAFSRIQPTEINFNELQLEEVIGAGGFGKVYRGLWRNQEVAVKAARQGPGEDTSTVLENVLQEAKLFWLLKHENIVGLKGVCLKEPNLCLVMEYARGGSLNRVLTGRKIRPDVLVDWAIQICRGMKYLHTGAPIPLIHRDLKSSNVLIAEPIDSEDLQFKTLKITDFGLAREVYTTTRMSAAGTYAWMAPEVIKSSTFSKASDVWSYGVVLWELLTGETPYKNIEPLSIAYGVAVNKLTLPIPSTCPQPWRKLMEDCWSSDSHLRPSFETILERLDSIVQSGFSQTPYESFHTMQDGWKLEIEEVLLELRNKESELRCREEELKRARLEQNLIAAHLRQKEEELHAKELDLLKRELHIHLFMEQQATPTPNRRKGKFKSSMLKVIKKEPNQNISSPSGFLHKITVQHTGSTSPPMSPRVTPGWEIAYTSSVGEKNKPGAEIKGRTWGPSTGHQKLRVWHRSPTASAVGLSVDSRNPKFSVSAPDLEKQTHQEWTSVGTMNGETKMSSFKMVMYNMSAMLACIGIGSDVRNVDRYHRNDVSEEDETSSGVSFLGSEFFDGSSSSSSTLYGGHNTYHGRVAHSRPSLSSLSQPMHDRPSNSSSYLIHESSNEDLSFQSARDSHRVRFDTQQSNYPK</sequence>
<dbReference type="SMART" id="SM00326">
    <property type="entry name" value="SH3"/>
    <property type="match status" value="1"/>
</dbReference>
<keyword evidence="20" id="KW-1185">Reference proteome</keyword>
<keyword evidence="15" id="KW-0175">Coiled coil</keyword>
<evidence type="ECO:0000313" key="19">
    <source>
        <dbReference type="EMBL" id="KAK9511894.1"/>
    </source>
</evidence>
<dbReference type="EC" id="2.7.11.25" evidence="3"/>
<dbReference type="PROSITE" id="PS00107">
    <property type="entry name" value="PROTEIN_KINASE_ATP"/>
    <property type="match status" value="1"/>
</dbReference>
<dbReference type="PROSITE" id="PS50002">
    <property type="entry name" value="SH3"/>
    <property type="match status" value="1"/>
</dbReference>
<name>A0AAW1DLP1_9HEMI</name>
<evidence type="ECO:0000256" key="4">
    <source>
        <dbReference type="ARBA" id="ARBA00022443"/>
    </source>
</evidence>
<dbReference type="InterPro" id="IPR011009">
    <property type="entry name" value="Kinase-like_dom_sf"/>
</dbReference>
<keyword evidence="5" id="KW-0723">Serine/threonine-protein kinase</keyword>
<keyword evidence="7" id="KW-0677">Repeat</keyword>
<dbReference type="EMBL" id="JAPXFL010000001">
    <property type="protein sequence ID" value="KAK9511894.1"/>
    <property type="molecule type" value="Genomic_DNA"/>
</dbReference>
<dbReference type="InterPro" id="IPR001245">
    <property type="entry name" value="Ser-Thr/Tyr_kinase_cat_dom"/>
</dbReference>
<evidence type="ECO:0000256" key="10">
    <source>
        <dbReference type="ARBA" id="ARBA00022840"/>
    </source>
</evidence>
<dbReference type="PROSITE" id="PS00108">
    <property type="entry name" value="PROTEIN_KINASE_ST"/>
    <property type="match status" value="1"/>
</dbReference>
<feature type="domain" description="Protein kinase" evidence="18">
    <location>
        <begin position="134"/>
        <end position="397"/>
    </location>
</feature>
<dbReference type="InterPro" id="IPR017441">
    <property type="entry name" value="Protein_kinase_ATP_BS"/>
</dbReference>
<evidence type="ECO:0000256" key="11">
    <source>
        <dbReference type="ARBA" id="ARBA00047559"/>
    </source>
</evidence>
<evidence type="ECO:0000256" key="8">
    <source>
        <dbReference type="ARBA" id="ARBA00022741"/>
    </source>
</evidence>
<accession>A0AAW1DLP1</accession>
<dbReference type="Gene3D" id="3.30.200.20">
    <property type="entry name" value="Phosphorylase Kinase, domain 1"/>
    <property type="match status" value="1"/>
</dbReference>
<evidence type="ECO:0000256" key="7">
    <source>
        <dbReference type="ARBA" id="ARBA00022737"/>
    </source>
</evidence>
<proteinExistence type="inferred from homology"/>